<dbReference type="EMBL" id="PVXM01000057">
    <property type="protein sequence ID" value="PRR69163.1"/>
    <property type="molecule type" value="Genomic_DNA"/>
</dbReference>
<keyword evidence="2" id="KW-1185">Reference proteome</keyword>
<organism evidence="1 2">
    <name type="scientific">Neomoorella humiferrea</name>
    <dbReference type="NCBI Taxonomy" id="676965"/>
    <lineage>
        <taxon>Bacteria</taxon>
        <taxon>Bacillati</taxon>
        <taxon>Bacillota</taxon>
        <taxon>Clostridia</taxon>
        <taxon>Neomoorellales</taxon>
        <taxon>Neomoorellaceae</taxon>
        <taxon>Neomoorella</taxon>
    </lineage>
</organism>
<proteinExistence type="predicted"/>
<comment type="caution">
    <text evidence="1">The sequence shown here is derived from an EMBL/GenBank/DDBJ whole genome shotgun (WGS) entry which is preliminary data.</text>
</comment>
<evidence type="ECO:0000313" key="2">
    <source>
        <dbReference type="Proteomes" id="UP000238415"/>
    </source>
</evidence>
<reference evidence="1 2" key="1">
    <citation type="submission" date="2018-03" db="EMBL/GenBank/DDBJ databases">
        <title>Genome sequence of Moorella humiferrea DSM 23265.</title>
        <authorList>
            <person name="Poehlein A."/>
            <person name="Daniel R."/>
        </authorList>
    </citation>
    <scope>NUCLEOTIDE SEQUENCE [LARGE SCALE GENOMIC DNA]</scope>
    <source>
        <strain evidence="1 2">DSM 23265</strain>
    </source>
</reference>
<protein>
    <recommendedName>
        <fullName evidence="3">DUF177 domain-containing protein</fullName>
    </recommendedName>
</protein>
<dbReference type="InterPro" id="IPR003772">
    <property type="entry name" value="YceD"/>
</dbReference>
<dbReference type="AlphaFoldDB" id="A0A2T0AKX0"/>
<dbReference type="OrthoDB" id="9790372at2"/>
<evidence type="ECO:0000313" key="1">
    <source>
        <dbReference type="EMBL" id="PRR69163.1"/>
    </source>
</evidence>
<evidence type="ECO:0008006" key="3">
    <source>
        <dbReference type="Google" id="ProtNLM"/>
    </source>
</evidence>
<accession>A0A2T0AKX0</accession>
<sequence length="179" mass="19513">MVKIGVGDLKARPGGEIEFKGQEKWSRLATAAGSVPVIAPVRVTGKVTNTGKTLLVEGQVATTLELTCDRCLEKYRYPLVAALEEEYGSTKTPGEEGTGIGEETGVRPLVGDFIDLKPAMEEALLLAIPMKWLCRENCRGLCPHCGRNLNEGLCQCDTRTLDPRLAVLEELLREREGES</sequence>
<dbReference type="PANTHER" id="PTHR34374:SF1">
    <property type="entry name" value="LARGE RIBOSOMAL RNA SUBUNIT ACCUMULATION PROTEIN YCED HOMOLOG 1, CHLOROPLASTIC"/>
    <property type="match status" value="1"/>
</dbReference>
<gene>
    <name evidence="1" type="ORF">MOHU_24660</name>
</gene>
<name>A0A2T0AKX0_9FIRM</name>
<dbReference type="Pfam" id="PF02620">
    <property type="entry name" value="YceD"/>
    <property type="match status" value="1"/>
</dbReference>
<dbReference type="PANTHER" id="PTHR34374">
    <property type="entry name" value="LARGE RIBOSOMAL RNA SUBUNIT ACCUMULATION PROTEIN YCED HOMOLOG 1, CHLOROPLASTIC"/>
    <property type="match status" value="1"/>
</dbReference>
<dbReference type="Proteomes" id="UP000238415">
    <property type="component" value="Unassembled WGS sequence"/>
</dbReference>